<dbReference type="Proteomes" id="UP000050525">
    <property type="component" value="Unassembled WGS sequence"/>
</dbReference>
<evidence type="ECO:0000313" key="3">
    <source>
        <dbReference type="Proteomes" id="UP000050525"/>
    </source>
</evidence>
<comment type="caution">
    <text evidence="2">The sequence shown here is derived from an EMBL/GenBank/DDBJ whole genome shotgun (WGS) entry which is preliminary data.</text>
</comment>
<reference evidence="2 3" key="1">
    <citation type="journal article" date="2012" name="Genome Biol.">
        <title>Sequencing three crocodilian genomes to illuminate the evolution of archosaurs and amniotes.</title>
        <authorList>
            <person name="St John J.A."/>
            <person name="Braun E.L."/>
            <person name="Isberg S.R."/>
            <person name="Miles L.G."/>
            <person name="Chong A.Y."/>
            <person name="Gongora J."/>
            <person name="Dalzell P."/>
            <person name="Moran C."/>
            <person name="Bed'hom B."/>
            <person name="Abzhanov A."/>
            <person name="Burgess S.C."/>
            <person name="Cooksey A.M."/>
            <person name="Castoe T.A."/>
            <person name="Crawford N.G."/>
            <person name="Densmore L.D."/>
            <person name="Drew J.C."/>
            <person name="Edwards S.V."/>
            <person name="Faircloth B.C."/>
            <person name="Fujita M.K."/>
            <person name="Greenwold M.J."/>
            <person name="Hoffmann F.G."/>
            <person name="Howard J.M."/>
            <person name="Iguchi T."/>
            <person name="Janes D.E."/>
            <person name="Khan S.Y."/>
            <person name="Kohno S."/>
            <person name="de Koning A.J."/>
            <person name="Lance S.L."/>
            <person name="McCarthy F.M."/>
            <person name="McCormack J.E."/>
            <person name="Merchant M.E."/>
            <person name="Peterson D.G."/>
            <person name="Pollock D.D."/>
            <person name="Pourmand N."/>
            <person name="Raney B.J."/>
            <person name="Roessler K.A."/>
            <person name="Sanford J.R."/>
            <person name="Sawyer R.H."/>
            <person name="Schmidt C.J."/>
            <person name="Triplett E.W."/>
            <person name="Tuberville T.D."/>
            <person name="Venegas-Anaya M."/>
            <person name="Howard J.T."/>
            <person name="Jarvis E.D."/>
            <person name="Guillette L.J.Jr."/>
            <person name="Glenn T.C."/>
            <person name="Green R.E."/>
            <person name="Ray D.A."/>
        </authorList>
    </citation>
    <scope>NUCLEOTIDE SEQUENCE [LARGE SCALE GENOMIC DNA]</scope>
    <source>
        <strain evidence="2">KSC_2009_1</strain>
    </source>
</reference>
<accession>A0A151NAB2</accession>
<organism evidence="2 3">
    <name type="scientific">Alligator mississippiensis</name>
    <name type="common">American alligator</name>
    <dbReference type="NCBI Taxonomy" id="8496"/>
    <lineage>
        <taxon>Eukaryota</taxon>
        <taxon>Metazoa</taxon>
        <taxon>Chordata</taxon>
        <taxon>Craniata</taxon>
        <taxon>Vertebrata</taxon>
        <taxon>Euteleostomi</taxon>
        <taxon>Archelosauria</taxon>
        <taxon>Archosauria</taxon>
        <taxon>Crocodylia</taxon>
        <taxon>Alligatoridae</taxon>
        <taxon>Alligatorinae</taxon>
        <taxon>Alligator</taxon>
    </lineage>
</organism>
<feature type="region of interest" description="Disordered" evidence="1">
    <location>
        <begin position="92"/>
        <end position="124"/>
    </location>
</feature>
<dbReference type="EMBL" id="AKHW03003682">
    <property type="protein sequence ID" value="KYO33750.1"/>
    <property type="molecule type" value="Genomic_DNA"/>
</dbReference>
<sequence>MAGIEVVESLKQENFEGLLRVSELEENIARIEWELEMAQSQKEQAEAKVATLEAQVQSGKKEGSKEMRRLMAAEAEKAHAVERLIAEEAKKSRQREEKLREMQKRMAVWEKKSPEPGMGEQKEKKLRLEVSKNLIAALLEEIRSQARQIESLEEILEIWQDRCDQAEHMVEEL</sequence>
<gene>
    <name evidence="2" type="ORF">Y1Q_0008873</name>
</gene>
<proteinExistence type="predicted"/>
<protein>
    <submittedName>
        <fullName evidence="2">Uncharacterized protein</fullName>
    </submittedName>
</protein>
<evidence type="ECO:0000256" key="1">
    <source>
        <dbReference type="SAM" id="MobiDB-lite"/>
    </source>
</evidence>
<evidence type="ECO:0000313" key="2">
    <source>
        <dbReference type="EMBL" id="KYO33750.1"/>
    </source>
</evidence>
<dbReference type="AlphaFoldDB" id="A0A151NAB2"/>
<name>A0A151NAB2_ALLMI</name>
<keyword evidence="3" id="KW-1185">Reference proteome</keyword>